<evidence type="ECO:0000259" key="1">
    <source>
        <dbReference type="Pfam" id="PF16190"/>
    </source>
</evidence>
<dbReference type="InterPro" id="IPR032418">
    <property type="entry name" value="E1_FCCH"/>
</dbReference>
<name>A0A6J5L3B1_9CAUD</name>
<dbReference type="EMBL" id="LR796205">
    <property type="protein sequence ID" value="CAB4126519.1"/>
    <property type="molecule type" value="Genomic_DNA"/>
</dbReference>
<reference evidence="2" key="1">
    <citation type="submission" date="2020-04" db="EMBL/GenBank/DDBJ databases">
        <authorList>
            <person name="Chiriac C."/>
            <person name="Salcher M."/>
            <person name="Ghai R."/>
            <person name="Kavagutti S V."/>
        </authorList>
    </citation>
    <scope>NUCLEOTIDE SEQUENCE</scope>
</reference>
<evidence type="ECO:0000313" key="2">
    <source>
        <dbReference type="EMBL" id="CAB4126519.1"/>
    </source>
</evidence>
<dbReference type="InterPro" id="IPR042302">
    <property type="entry name" value="E1_FCCH_sf"/>
</dbReference>
<dbReference type="Gene3D" id="2.40.30.180">
    <property type="entry name" value="Ubiquitin-activating enzyme E1, FCCH domain"/>
    <property type="match status" value="1"/>
</dbReference>
<dbReference type="Gene3D" id="2.40.30.20">
    <property type="match status" value="1"/>
</dbReference>
<dbReference type="Pfam" id="PF16190">
    <property type="entry name" value="E1_FCCH"/>
    <property type="match status" value="1"/>
</dbReference>
<accession>A0A6J5L3B1</accession>
<dbReference type="InterPro" id="IPR023366">
    <property type="entry name" value="ATP_synth_asu-like_sf"/>
</dbReference>
<sequence length="995" mass="108287">MSSPSNKLVVMDMAKGLENDRTAFNIANDAFPTLQNAYLWRGRCLRKRGTALLGQLEREVELEATPGAGVPAEIQDFPLINGINNLLQPYNIYMDVTYAVYSLGALSPLNNLAGAITGASKASQAVITVNNTFSVGQIVTISGVLGMTQLNGNSYLITAASSTHITIYVNSTGFTTYTSGGKATPNAFIPSIVPGTVSLSVGGNIYTDPAANGILVGAPSGTGTINYNSGALVITGGGTDTVTGTFNYYPSLPVMGLEDFDIGLINQPVLLALDTSFSYQFDQLTNTFYDTTFYKNTQIPFEWNGANYQQFNSTNYLGITTVDLSVSKTGCLWVTNGNPGFHFLNGTYVSGSGTMAITFTFSSQTVAFSTLVVGDVLWFNEWSTASALNGISGTVSSITDAATGTYVVTFAINITFSGGAGTGIAQMMTNFLPNQDGIRWYDGDPTTQTYFGWVNFAPPLSAYTSGAIGNIFYIVGADIIIPFKQTLMLAGVYIATATTAPIYYPNRTYWSQQGTPFYSNPLPYALSQTGQQPFVKAWYTQVGFGGFLPAPIDQEIITVAPNNDVLIFGFESQQLKFIYTFDSSFPFVFQTINSELGSQNTFSAVVLHAGVLSIGDYGILMTTENSCQRIDLQIPDAVFDVSVRNNNNYRVCAARDFRNEWVYFTYCPGTNEFGTGTQSTPFPSQTLLYNYRENSWAVFKENYTTYGSFRRTTSRSWAQLGEIYGTWSDWNDPWNFGGNQAFFPNVAGGNQNGFVMLKGIGTNEDPSQYIAAITNATMTINAPNHCLINNDFIEISGATGMAFLDLYGNPVLYNIFQISVIDNNNFTIFSPTLNSITGTYVGGGVYSVLAVPFIQTKQFPMFWQHGRQMRAGIQKFLFQTTVMDQTMNSSIPQITLDVYSSQNADTPDNDPSTNSYLVASNIILTTAEPNLYGSDNVYQLGQAQTWHRISNSFNGDSIQFGVTLSDDQMFDGSINSKEIVLHAIMVDLHPGPILA</sequence>
<proteinExistence type="predicted"/>
<organism evidence="2">
    <name type="scientific">uncultured Caudovirales phage</name>
    <dbReference type="NCBI Taxonomy" id="2100421"/>
    <lineage>
        <taxon>Viruses</taxon>
        <taxon>Duplodnaviria</taxon>
        <taxon>Heunggongvirae</taxon>
        <taxon>Uroviricota</taxon>
        <taxon>Caudoviricetes</taxon>
        <taxon>Peduoviridae</taxon>
        <taxon>Maltschvirus</taxon>
        <taxon>Maltschvirus maltsch</taxon>
    </lineage>
</organism>
<feature type="domain" description="Ubiquitin-activating enzyme E1 FCCH" evidence="1">
    <location>
        <begin position="131"/>
        <end position="184"/>
    </location>
</feature>
<gene>
    <name evidence="2" type="ORF">UFOVP80_18</name>
</gene>
<protein>
    <submittedName>
        <fullName evidence="2">Ubiquitin-activating enzyme E1, FCCH domain containing protein</fullName>
    </submittedName>
</protein>